<sequence length="216" mass="23249">MGNQASPQTSRGGQLGLFQQLKGGYLQADLYDIRVNNFIASSSINGNTVFTNLGHVRYRGVELEFKAEPVSRVRIFGNYARIFATFEDSGIVSSVQKAGDRLPLAPTFLGVAGLSTYYGPWSGALFTKIVGSEYQGRKGSSEGVNYLMNGWRSVSLSIFRQFTNDAGHDPSTVGLLVTNLLNQHSVTDIAGPSVAGPNLVNIQQPRALAVSLSVPF</sequence>
<dbReference type="Proteomes" id="UP001156664">
    <property type="component" value="Unassembled WGS sequence"/>
</dbReference>
<keyword evidence="7" id="KW-0406">Ion transport</keyword>
<evidence type="ECO:0000313" key="15">
    <source>
        <dbReference type="Proteomes" id="UP001156664"/>
    </source>
</evidence>
<evidence type="ECO:0000256" key="9">
    <source>
        <dbReference type="ARBA" id="ARBA00023136"/>
    </source>
</evidence>
<keyword evidence="2 11" id="KW-0813">Transport</keyword>
<name>A0ABQ5YQI3_9BURK</name>
<comment type="subcellular location">
    <subcellularLocation>
        <location evidence="1 11">Cell outer membrane</location>
        <topology evidence="1 11">Multi-pass membrane protein</topology>
    </subcellularLocation>
</comment>
<comment type="caution">
    <text evidence="14">The sequence shown here is derived from an EMBL/GenBank/DDBJ whole genome shotgun (WGS) entry which is preliminary data.</text>
</comment>
<dbReference type="InterPro" id="IPR010917">
    <property type="entry name" value="TonB_rcpt_CS"/>
</dbReference>
<feature type="short sequence motif" description="TonB C-terminal box" evidence="12">
    <location>
        <begin position="199"/>
        <end position="216"/>
    </location>
</feature>
<evidence type="ECO:0000256" key="6">
    <source>
        <dbReference type="ARBA" id="ARBA00023004"/>
    </source>
</evidence>
<dbReference type="Pfam" id="PF00593">
    <property type="entry name" value="TonB_dep_Rec_b-barrel"/>
    <property type="match status" value="1"/>
</dbReference>
<keyword evidence="3 11" id="KW-1134">Transmembrane beta strand</keyword>
<evidence type="ECO:0000259" key="13">
    <source>
        <dbReference type="Pfam" id="PF00593"/>
    </source>
</evidence>
<evidence type="ECO:0000256" key="3">
    <source>
        <dbReference type="ARBA" id="ARBA00022452"/>
    </source>
</evidence>
<keyword evidence="9 11" id="KW-0472">Membrane</keyword>
<evidence type="ECO:0000256" key="11">
    <source>
        <dbReference type="PROSITE-ProRule" id="PRU01360"/>
    </source>
</evidence>
<evidence type="ECO:0000256" key="1">
    <source>
        <dbReference type="ARBA" id="ARBA00004571"/>
    </source>
</evidence>
<dbReference type="PANTHER" id="PTHR32552">
    <property type="entry name" value="FERRICHROME IRON RECEPTOR-RELATED"/>
    <property type="match status" value="1"/>
</dbReference>
<dbReference type="InterPro" id="IPR000531">
    <property type="entry name" value="Beta-barrel_TonB"/>
</dbReference>
<evidence type="ECO:0000313" key="14">
    <source>
        <dbReference type="EMBL" id="GLR26050.1"/>
    </source>
</evidence>
<proteinExistence type="inferred from homology"/>
<dbReference type="EMBL" id="BSOJ01000011">
    <property type="protein sequence ID" value="GLR26050.1"/>
    <property type="molecule type" value="Genomic_DNA"/>
</dbReference>
<evidence type="ECO:0000256" key="5">
    <source>
        <dbReference type="ARBA" id="ARBA00022692"/>
    </source>
</evidence>
<keyword evidence="4" id="KW-0410">Iron transport</keyword>
<dbReference type="PROSITE" id="PS01156">
    <property type="entry name" value="TONB_DEPENDENT_REC_2"/>
    <property type="match status" value="1"/>
</dbReference>
<evidence type="ECO:0000256" key="10">
    <source>
        <dbReference type="ARBA" id="ARBA00023237"/>
    </source>
</evidence>
<gene>
    <name evidence="14" type="ORF">GCM10007875_11380</name>
</gene>
<dbReference type="InterPro" id="IPR036942">
    <property type="entry name" value="Beta-barrel_TonB_sf"/>
</dbReference>
<dbReference type="PROSITE" id="PS52016">
    <property type="entry name" value="TONB_DEPENDENT_REC_3"/>
    <property type="match status" value="1"/>
</dbReference>
<evidence type="ECO:0000256" key="7">
    <source>
        <dbReference type="ARBA" id="ARBA00023065"/>
    </source>
</evidence>
<evidence type="ECO:0000256" key="4">
    <source>
        <dbReference type="ARBA" id="ARBA00022496"/>
    </source>
</evidence>
<organism evidence="14 15">
    <name type="scientific">Limnobacter litoralis</name>
    <dbReference type="NCBI Taxonomy" id="481366"/>
    <lineage>
        <taxon>Bacteria</taxon>
        <taxon>Pseudomonadati</taxon>
        <taxon>Pseudomonadota</taxon>
        <taxon>Betaproteobacteria</taxon>
        <taxon>Burkholderiales</taxon>
        <taxon>Burkholderiaceae</taxon>
        <taxon>Limnobacter</taxon>
    </lineage>
</organism>
<feature type="domain" description="TonB-dependent receptor-like beta-barrel" evidence="13">
    <location>
        <begin position="7"/>
        <end position="180"/>
    </location>
</feature>
<keyword evidence="5 11" id="KW-0812">Transmembrane</keyword>
<evidence type="ECO:0000256" key="12">
    <source>
        <dbReference type="PROSITE-ProRule" id="PRU10144"/>
    </source>
</evidence>
<dbReference type="Gene3D" id="2.40.170.20">
    <property type="entry name" value="TonB-dependent receptor, beta-barrel domain"/>
    <property type="match status" value="1"/>
</dbReference>
<dbReference type="SUPFAM" id="SSF56935">
    <property type="entry name" value="Porins"/>
    <property type="match status" value="1"/>
</dbReference>
<reference evidence="15" key="1">
    <citation type="journal article" date="2019" name="Int. J. Syst. Evol. Microbiol.">
        <title>The Global Catalogue of Microorganisms (GCM) 10K type strain sequencing project: providing services to taxonomists for standard genome sequencing and annotation.</title>
        <authorList>
            <consortium name="The Broad Institute Genomics Platform"/>
            <consortium name="The Broad Institute Genome Sequencing Center for Infectious Disease"/>
            <person name="Wu L."/>
            <person name="Ma J."/>
        </authorList>
    </citation>
    <scope>NUCLEOTIDE SEQUENCE [LARGE SCALE GENOMIC DNA]</scope>
    <source>
        <strain evidence="15">NBRC 105857</strain>
    </source>
</reference>
<protein>
    <recommendedName>
        <fullName evidence="13">TonB-dependent receptor-like beta-barrel domain-containing protein</fullName>
    </recommendedName>
</protein>
<dbReference type="InterPro" id="IPR039426">
    <property type="entry name" value="TonB-dep_rcpt-like"/>
</dbReference>
<keyword evidence="8" id="KW-0798">TonB box</keyword>
<keyword evidence="15" id="KW-1185">Reference proteome</keyword>
<accession>A0ABQ5YQI3</accession>
<keyword evidence="6" id="KW-0408">Iron</keyword>
<keyword evidence="10 11" id="KW-0998">Cell outer membrane</keyword>
<comment type="similarity">
    <text evidence="11">Belongs to the TonB-dependent receptor family.</text>
</comment>
<evidence type="ECO:0000256" key="2">
    <source>
        <dbReference type="ARBA" id="ARBA00022448"/>
    </source>
</evidence>
<dbReference type="PANTHER" id="PTHR32552:SF81">
    <property type="entry name" value="TONB-DEPENDENT OUTER MEMBRANE RECEPTOR"/>
    <property type="match status" value="1"/>
</dbReference>
<evidence type="ECO:0000256" key="8">
    <source>
        <dbReference type="ARBA" id="ARBA00023077"/>
    </source>
</evidence>